<proteinExistence type="predicted"/>
<dbReference type="Proteomes" id="UP000537260">
    <property type="component" value="Unassembled WGS sequence"/>
</dbReference>
<evidence type="ECO:0000313" key="3">
    <source>
        <dbReference type="Proteomes" id="UP000537260"/>
    </source>
</evidence>
<comment type="caution">
    <text evidence="2">The sequence shown here is derived from an EMBL/GenBank/DDBJ whole genome shotgun (WGS) entry which is preliminary data.</text>
</comment>
<dbReference type="AlphaFoldDB" id="A0A7Z0EFW4"/>
<feature type="compositionally biased region" description="Low complexity" evidence="1">
    <location>
        <begin position="83"/>
        <end position="111"/>
    </location>
</feature>
<keyword evidence="3" id="KW-1185">Reference proteome</keyword>
<reference evidence="2 3" key="1">
    <citation type="submission" date="2020-07" db="EMBL/GenBank/DDBJ databases">
        <title>Sequencing the genomes of 1000 actinobacteria strains.</title>
        <authorList>
            <person name="Klenk H.-P."/>
        </authorList>
    </citation>
    <scope>NUCLEOTIDE SEQUENCE [LARGE SCALE GENOMIC DNA]</scope>
    <source>
        <strain evidence="2 3">LI1</strain>
    </source>
</reference>
<evidence type="ECO:0000256" key="1">
    <source>
        <dbReference type="SAM" id="MobiDB-lite"/>
    </source>
</evidence>
<sequence>MRGKLLFITGGLVGYVLGARAGRKRYDQIASAANELWNAKPVQRRVTIVRDFTLEAIGDLPVTLFSVGKKAVQSATNKKKATAKSPSASATQSPSVTATKSDATKSAAAKSDSAKSDSAKSDAAKSASTKSAAAKSTSATKPAASTSARTAKPAAAAGDSPST</sequence>
<name>A0A7Z0EFW4_9MICO</name>
<feature type="region of interest" description="Disordered" evidence="1">
    <location>
        <begin position="75"/>
        <end position="163"/>
    </location>
</feature>
<organism evidence="2 3">
    <name type="scientific">Glaciibacter psychrotolerans</name>
    <dbReference type="NCBI Taxonomy" id="670054"/>
    <lineage>
        <taxon>Bacteria</taxon>
        <taxon>Bacillati</taxon>
        <taxon>Actinomycetota</taxon>
        <taxon>Actinomycetes</taxon>
        <taxon>Micrococcales</taxon>
        <taxon>Microbacteriaceae</taxon>
        <taxon>Glaciibacter</taxon>
    </lineage>
</organism>
<dbReference type="EMBL" id="JACCFM010000001">
    <property type="protein sequence ID" value="NYJ20921.1"/>
    <property type="molecule type" value="Genomic_DNA"/>
</dbReference>
<evidence type="ECO:0000313" key="2">
    <source>
        <dbReference type="EMBL" id="NYJ20921.1"/>
    </source>
</evidence>
<feature type="compositionally biased region" description="Low complexity" evidence="1">
    <location>
        <begin position="124"/>
        <end position="157"/>
    </location>
</feature>
<feature type="compositionally biased region" description="Basic and acidic residues" evidence="1">
    <location>
        <begin position="112"/>
        <end position="123"/>
    </location>
</feature>
<protein>
    <submittedName>
        <fullName evidence="2">Type IV secretory pathway TrbL component</fullName>
    </submittedName>
</protein>
<accession>A0A7Z0EFW4</accession>
<gene>
    <name evidence="2" type="ORF">HNR05_002712</name>
</gene>
<dbReference type="RefSeq" id="WP_246318410.1">
    <property type="nucleotide sequence ID" value="NZ_JACCFM010000001.1"/>
</dbReference>